<dbReference type="Proteomes" id="UP001642409">
    <property type="component" value="Unassembled WGS sequence"/>
</dbReference>
<gene>
    <name evidence="1" type="ORF">HINF_LOCUS23529</name>
    <name evidence="2" type="ORF">HINF_LOCUS23530</name>
    <name evidence="3" type="ORF">HINF_LOCUS36095</name>
    <name evidence="4" type="ORF">HINF_LOCUS36096</name>
</gene>
<organism evidence="2">
    <name type="scientific">Hexamita inflata</name>
    <dbReference type="NCBI Taxonomy" id="28002"/>
    <lineage>
        <taxon>Eukaryota</taxon>
        <taxon>Metamonada</taxon>
        <taxon>Diplomonadida</taxon>
        <taxon>Hexamitidae</taxon>
        <taxon>Hexamitinae</taxon>
        <taxon>Hexamita</taxon>
    </lineage>
</organism>
<reference evidence="2" key="1">
    <citation type="submission" date="2023-06" db="EMBL/GenBank/DDBJ databases">
        <authorList>
            <person name="Kurt Z."/>
        </authorList>
    </citation>
    <scope>NUCLEOTIDE SEQUENCE</scope>
</reference>
<evidence type="ECO:0000313" key="5">
    <source>
        <dbReference type="Proteomes" id="UP001642409"/>
    </source>
</evidence>
<proteinExistence type="predicted"/>
<accession>A0AA86PHB7</accession>
<comment type="caution">
    <text evidence="2">The sequence shown here is derived from an EMBL/GenBank/DDBJ whole genome shotgun (WGS) entry which is preliminary data.</text>
</comment>
<evidence type="ECO:0000313" key="3">
    <source>
        <dbReference type="EMBL" id="CAL6035784.1"/>
    </source>
</evidence>
<protein>
    <submittedName>
        <fullName evidence="3">Hypothetical_protein</fullName>
    </submittedName>
</protein>
<name>A0AA86PHB7_9EUKA</name>
<reference evidence="3 5" key="2">
    <citation type="submission" date="2024-07" db="EMBL/GenBank/DDBJ databases">
        <authorList>
            <person name="Akdeniz Z."/>
        </authorList>
    </citation>
    <scope>NUCLEOTIDE SEQUENCE [LARGE SCALE GENOMIC DNA]</scope>
</reference>
<evidence type="ECO:0000313" key="1">
    <source>
        <dbReference type="EMBL" id="CAI9935884.1"/>
    </source>
</evidence>
<evidence type="ECO:0000313" key="4">
    <source>
        <dbReference type="EMBL" id="CAL6035786.1"/>
    </source>
</evidence>
<dbReference type="EMBL" id="CATOUU010000627">
    <property type="protein sequence ID" value="CAI9935884.1"/>
    <property type="molecule type" value="Genomic_DNA"/>
</dbReference>
<sequence length="329" mass="35344">MFGLVGFSCGVLHIDSLTAIYTLYNSTYFNYVGVLGFINGTSSDFTNVVIQLCIDQQQVSQYVGALAGVLLASIQNIKSLTIAHSCITSTYNAGFVASISSNININMVNIYNSSINCSYNILSSSVWAVSGSIMGQVQNQYFQDNSQILVSIVQCIIQTISIYTYHIVTWSLASGLIGDSHTTPLSIQQTTINQSDIQACGPVTNVVTASGLVSYMYRQNQINFSNIKVCNSNLRAFSNTSGSQSCSGLFSQVVYNNDISFLTVYLTNSIVTNISLFVTGPNTISGIILSNNRVVQLTANQVSTEGINTINGIAIQNCANIVNQSQSGC</sequence>
<dbReference type="EMBL" id="CAXDID020000132">
    <property type="protein sequence ID" value="CAL6035784.1"/>
    <property type="molecule type" value="Genomic_DNA"/>
</dbReference>
<evidence type="ECO:0000313" key="2">
    <source>
        <dbReference type="EMBL" id="CAI9935885.1"/>
    </source>
</evidence>
<dbReference type="EMBL" id="CAXDID020000132">
    <property type="protein sequence ID" value="CAL6035786.1"/>
    <property type="molecule type" value="Genomic_DNA"/>
</dbReference>
<dbReference type="EMBL" id="CATOUU010000627">
    <property type="protein sequence ID" value="CAI9935885.1"/>
    <property type="molecule type" value="Genomic_DNA"/>
</dbReference>
<dbReference type="AlphaFoldDB" id="A0AA86PHB7"/>
<keyword evidence="5" id="KW-1185">Reference proteome</keyword>